<sequence>MRAALTALVFALLPQLLWAQCVGWPFLGIWPKQEQPSIQPRQVFLFSAHEPGAGTFLALRRFGRDFNAYLWTRHDSVGLLATDSLLDDAGNLSLILRPEQALMPDTVYQLRFLINSPTAYNLLPNTPLGRTAVLPSRYRWRVAVADTEAPRWRGTPQVAGHVSSYNSEGKDVYVRFTSTVRDTSAYLVRATVQPVGGGRTLRGYITPLQGYLDVGTFTCAEIFRLQPETEYRVSFEAIDANGNRATCQPILFKAPPPIVTNGP</sequence>
<keyword evidence="2" id="KW-1185">Reference proteome</keyword>
<dbReference type="AlphaFoldDB" id="A0A5R8WX23"/>
<dbReference type="OrthoDB" id="885129at2"/>
<organism evidence="1 2">
    <name type="scientific">Hymenobacter jeollabukensis</name>
    <dbReference type="NCBI Taxonomy" id="2025313"/>
    <lineage>
        <taxon>Bacteria</taxon>
        <taxon>Pseudomonadati</taxon>
        <taxon>Bacteroidota</taxon>
        <taxon>Cytophagia</taxon>
        <taxon>Cytophagales</taxon>
        <taxon>Hymenobacteraceae</taxon>
        <taxon>Hymenobacter</taxon>
    </lineage>
</organism>
<dbReference type="EMBL" id="VAJM01000001">
    <property type="protein sequence ID" value="TLM97071.1"/>
    <property type="molecule type" value="Genomic_DNA"/>
</dbReference>
<gene>
    <name evidence="1" type="ORF">FDY95_03510</name>
</gene>
<evidence type="ECO:0000313" key="1">
    <source>
        <dbReference type="EMBL" id="TLM97071.1"/>
    </source>
</evidence>
<dbReference type="Proteomes" id="UP000305517">
    <property type="component" value="Unassembled WGS sequence"/>
</dbReference>
<evidence type="ECO:0008006" key="3">
    <source>
        <dbReference type="Google" id="ProtNLM"/>
    </source>
</evidence>
<evidence type="ECO:0000313" key="2">
    <source>
        <dbReference type="Proteomes" id="UP000305517"/>
    </source>
</evidence>
<accession>A0A5R8WX23</accession>
<dbReference type="RefSeq" id="WP_138075313.1">
    <property type="nucleotide sequence ID" value="NZ_VAJM01000001.1"/>
</dbReference>
<comment type="caution">
    <text evidence="1">The sequence shown here is derived from an EMBL/GenBank/DDBJ whole genome shotgun (WGS) entry which is preliminary data.</text>
</comment>
<protein>
    <recommendedName>
        <fullName evidence="3">SbsA Ig-like domain-containing protein</fullName>
    </recommendedName>
</protein>
<proteinExistence type="predicted"/>
<name>A0A5R8WX23_9BACT</name>
<reference evidence="1 2" key="1">
    <citation type="submission" date="2019-05" db="EMBL/GenBank/DDBJ databases">
        <title>Hymenobacter edaphi sp. nov., isolated from abandoned arsenic-contaminated farmland soil.</title>
        <authorList>
            <person name="Nie L."/>
        </authorList>
    </citation>
    <scope>NUCLEOTIDE SEQUENCE [LARGE SCALE GENOMIC DNA]</scope>
    <source>
        <strain evidence="1 2">1-3-3-8</strain>
    </source>
</reference>